<keyword evidence="12" id="KW-1185">Reference proteome</keyword>
<comment type="caution">
    <text evidence="9">The sequence shown here is derived from an EMBL/GenBank/DDBJ whole genome shotgun (WGS) entry which is preliminary data.</text>
</comment>
<evidence type="ECO:0000256" key="1">
    <source>
        <dbReference type="ARBA" id="ARBA00004173"/>
    </source>
</evidence>
<dbReference type="PANTHER" id="PTHR21183">
    <property type="entry name" value="RIBOSOMAL PROTEIN L47, MITOCHONDRIAL-RELATED"/>
    <property type="match status" value="1"/>
</dbReference>
<evidence type="ECO:0000313" key="9">
    <source>
        <dbReference type="EMBL" id="KAE9965565.1"/>
    </source>
</evidence>
<evidence type="ECO:0000256" key="8">
    <source>
        <dbReference type="SAM" id="MobiDB-lite"/>
    </source>
</evidence>
<dbReference type="GO" id="GO:0032543">
    <property type="term" value="P:mitochondrial translation"/>
    <property type="evidence" value="ECO:0007669"/>
    <property type="project" value="TreeGrafter"/>
</dbReference>
<dbReference type="InterPro" id="IPR038340">
    <property type="entry name" value="MRP-L47_sf"/>
</dbReference>
<dbReference type="Proteomes" id="UP000490939">
    <property type="component" value="Unassembled WGS sequence"/>
</dbReference>
<sequence>MASNTASRILRSSSPFAVPTTPSQCLRLTPSHRPATSCPFSTTSSLHRDNNRRRGHSAIRAKGNPLRFKLITASNLPKPVLDREELTTPTTNHGLMGFFNKKGTLLSDPTDDSEHGRGWTVEELSLKTWEEMHYLWWECMKERNRLATEQVERVRLKPGYGQYEADERLRAVQATMRAIRETLLERSYAQTDAVELAKVDPEIQYNPRKNTYLFLGEIEEEGDVNPLAYDTMYEEEDLAEAQNKDAEGRLSPSSTDSPKAGDFPTMDPSTTEKPSSAREDKRL</sequence>
<accession>A0A8H3U9I9</accession>
<evidence type="ECO:0000256" key="5">
    <source>
        <dbReference type="ARBA" id="ARBA00023274"/>
    </source>
</evidence>
<evidence type="ECO:0000256" key="3">
    <source>
        <dbReference type="ARBA" id="ARBA00022980"/>
    </source>
</evidence>
<evidence type="ECO:0000313" key="10">
    <source>
        <dbReference type="EMBL" id="KAE9982824.1"/>
    </source>
</evidence>
<dbReference type="InterPro" id="IPR010729">
    <property type="entry name" value="Ribosomal_uL29_mit"/>
</dbReference>
<protein>
    <recommendedName>
        <fullName evidence="6">Large ribosomal subunit protein uL29m</fullName>
    </recommendedName>
    <alternativeName>
        <fullName evidence="7">54S ribosomal protein L4, mitochondrial</fullName>
    </alternativeName>
</protein>
<evidence type="ECO:0000313" key="11">
    <source>
        <dbReference type="Proteomes" id="UP000447873"/>
    </source>
</evidence>
<dbReference type="EMBL" id="WNWR01000331">
    <property type="protein sequence ID" value="KAE9982824.1"/>
    <property type="molecule type" value="Genomic_DNA"/>
</dbReference>
<feature type="compositionally biased region" description="Polar residues" evidence="8">
    <location>
        <begin position="1"/>
        <end position="26"/>
    </location>
</feature>
<evidence type="ECO:0000256" key="2">
    <source>
        <dbReference type="ARBA" id="ARBA00009254"/>
    </source>
</evidence>
<evidence type="ECO:0000256" key="7">
    <source>
        <dbReference type="ARBA" id="ARBA00035399"/>
    </source>
</evidence>
<keyword evidence="4" id="KW-0496">Mitochondrion</keyword>
<comment type="similarity">
    <text evidence="2">Belongs to the universal ribosomal protein uL29 family.</text>
</comment>
<comment type="subcellular location">
    <subcellularLocation>
        <location evidence="1">Mitochondrion</location>
    </subcellularLocation>
</comment>
<feature type="region of interest" description="Disordered" evidence="8">
    <location>
        <begin position="232"/>
        <end position="283"/>
    </location>
</feature>
<dbReference type="AlphaFoldDB" id="A0A8H3U9I9"/>
<evidence type="ECO:0000256" key="6">
    <source>
        <dbReference type="ARBA" id="ARBA00035289"/>
    </source>
</evidence>
<dbReference type="Pfam" id="PF06984">
    <property type="entry name" value="MRP-L47"/>
    <property type="match status" value="1"/>
</dbReference>
<dbReference type="GO" id="GO:0005762">
    <property type="term" value="C:mitochondrial large ribosomal subunit"/>
    <property type="evidence" value="ECO:0007669"/>
    <property type="project" value="TreeGrafter"/>
</dbReference>
<gene>
    <name evidence="10" type="ORF">EG327_005742</name>
    <name evidence="9" type="ORF">EG328_009572</name>
</gene>
<dbReference type="GO" id="GO:0003735">
    <property type="term" value="F:structural constituent of ribosome"/>
    <property type="evidence" value="ECO:0007669"/>
    <property type="project" value="InterPro"/>
</dbReference>
<dbReference type="PANTHER" id="PTHR21183:SF18">
    <property type="entry name" value="LARGE RIBOSOMAL SUBUNIT PROTEIN UL29M"/>
    <property type="match status" value="1"/>
</dbReference>
<evidence type="ECO:0000313" key="12">
    <source>
        <dbReference type="Proteomes" id="UP000490939"/>
    </source>
</evidence>
<keyword evidence="5" id="KW-0687">Ribonucleoprotein</keyword>
<keyword evidence="3" id="KW-0689">Ribosomal protein</keyword>
<dbReference type="OrthoDB" id="270763at2759"/>
<name>A0A8H3U9I9_VENIN</name>
<dbReference type="Proteomes" id="UP000447873">
    <property type="component" value="Unassembled WGS sequence"/>
</dbReference>
<dbReference type="EMBL" id="WNWS01000582">
    <property type="protein sequence ID" value="KAE9965565.1"/>
    <property type="molecule type" value="Genomic_DNA"/>
</dbReference>
<evidence type="ECO:0000256" key="4">
    <source>
        <dbReference type="ARBA" id="ARBA00023128"/>
    </source>
</evidence>
<organism evidence="9 11">
    <name type="scientific">Venturia inaequalis</name>
    <name type="common">Apple scab fungus</name>
    <dbReference type="NCBI Taxonomy" id="5025"/>
    <lineage>
        <taxon>Eukaryota</taxon>
        <taxon>Fungi</taxon>
        <taxon>Dikarya</taxon>
        <taxon>Ascomycota</taxon>
        <taxon>Pezizomycotina</taxon>
        <taxon>Dothideomycetes</taxon>
        <taxon>Pleosporomycetidae</taxon>
        <taxon>Venturiales</taxon>
        <taxon>Venturiaceae</taxon>
        <taxon>Venturia</taxon>
    </lineage>
</organism>
<proteinExistence type="inferred from homology"/>
<dbReference type="Gene3D" id="6.10.330.20">
    <property type="match status" value="1"/>
</dbReference>
<reference evidence="9 11" key="1">
    <citation type="submission" date="2018-12" db="EMBL/GenBank/DDBJ databases">
        <title>Venturia inaequalis Genome Resource.</title>
        <authorList>
            <person name="Lichtner F.J."/>
        </authorList>
    </citation>
    <scope>NUCLEOTIDE SEQUENCE [LARGE SCALE GENOMIC DNA]</scope>
    <source>
        <strain evidence="9 11">120213</strain>
        <strain evidence="10 12">DMI_063113</strain>
    </source>
</reference>
<feature type="region of interest" description="Disordered" evidence="8">
    <location>
        <begin position="1"/>
        <end position="58"/>
    </location>
</feature>